<dbReference type="AlphaFoldDB" id="A0A9W9TJQ2"/>
<dbReference type="OrthoDB" id="4509022at2759"/>
<feature type="compositionally biased region" description="Basic and acidic residues" evidence="1">
    <location>
        <begin position="183"/>
        <end position="197"/>
    </location>
</feature>
<proteinExistence type="predicted"/>
<dbReference type="GeneID" id="83203082"/>
<evidence type="ECO:0000313" key="2">
    <source>
        <dbReference type="EMBL" id="KAJ5225258.1"/>
    </source>
</evidence>
<feature type="region of interest" description="Disordered" evidence="1">
    <location>
        <begin position="163"/>
        <end position="228"/>
    </location>
</feature>
<name>A0A9W9TJQ2_9EURO</name>
<gene>
    <name evidence="2" type="ORF">N7468_006483</name>
</gene>
<dbReference type="RefSeq" id="XP_058328669.1">
    <property type="nucleotide sequence ID" value="XM_058475779.1"/>
</dbReference>
<organism evidence="2 3">
    <name type="scientific">Penicillium chermesinum</name>
    <dbReference type="NCBI Taxonomy" id="63820"/>
    <lineage>
        <taxon>Eukaryota</taxon>
        <taxon>Fungi</taxon>
        <taxon>Dikarya</taxon>
        <taxon>Ascomycota</taxon>
        <taxon>Pezizomycotina</taxon>
        <taxon>Eurotiomycetes</taxon>
        <taxon>Eurotiomycetidae</taxon>
        <taxon>Eurotiales</taxon>
        <taxon>Aspergillaceae</taxon>
        <taxon>Penicillium</taxon>
    </lineage>
</organism>
<dbReference type="EMBL" id="JAPQKS010000005">
    <property type="protein sequence ID" value="KAJ5225258.1"/>
    <property type="molecule type" value="Genomic_DNA"/>
</dbReference>
<evidence type="ECO:0000256" key="1">
    <source>
        <dbReference type="SAM" id="MobiDB-lite"/>
    </source>
</evidence>
<keyword evidence="3" id="KW-1185">Reference proteome</keyword>
<feature type="compositionally biased region" description="Polar residues" evidence="1">
    <location>
        <begin position="108"/>
        <end position="120"/>
    </location>
</feature>
<protein>
    <submittedName>
        <fullName evidence="2">Uncharacterized protein</fullName>
    </submittedName>
</protein>
<accession>A0A9W9TJQ2</accession>
<feature type="region of interest" description="Disordered" evidence="1">
    <location>
        <begin position="22"/>
        <end position="66"/>
    </location>
</feature>
<reference evidence="2" key="2">
    <citation type="journal article" date="2023" name="IMA Fungus">
        <title>Comparative genomic study of the Penicillium genus elucidates a diverse pangenome and 15 lateral gene transfer events.</title>
        <authorList>
            <person name="Petersen C."/>
            <person name="Sorensen T."/>
            <person name="Nielsen M.R."/>
            <person name="Sondergaard T.E."/>
            <person name="Sorensen J.L."/>
            <person name="Fitzpatrick D.A."/>
            <person name="Frisvad J.C."/>
            <person name="Nielsen K.L."/>
        </authorList>
    </citation>
    <scope>NUCLEOTIDE SEQUENCE</scope>
    <source>
        <strain evidence="2">IBT 19713</strain>
    </source>
</reference>
<feature type="region of interest" description="Disordered" evidence="1">
    <location>
        <begin position="81"/>
        <end position="120"/>
    </location>
</feature>
<feature type="compositionally biased region" description="Low complexity" evidence="1">
    <location>
        <begin position="81"/>
        <end position="90"/>
    </location>
</feature>
<comment type="caution">
    <text evidence="2">The sequence shown here is derived from an EMBL/GenBank/DDBJ whole genome shotgun (WGS) entry which is preliminary data.</text>
</comment>
<dbReference type="Proteomes" id="UP001150941">
    <property type="component" value="Unassembled WGS sequence"/>
</dbReference>
<evidence type="ECO:0000313" key="3">
    <source>
        <dbReference type="Proteomes" id="UP001150941"/>
    </source>
</evidence>
<reference evidence="2" key="1">
    <citation type="submission" date="2022-11" db="EMBL/GenBank/DDBJ databases">
        <authorList>
            <person name="Petersen C."/>
        </authorList>
    </citation>
    <scope>NUCLEOTIDE SEQUENCE</scope>
    <source>
        <strain evidence="2">IBT 19713</strain>
    </source>
</reference>
<sequence length="228" mass="25657">MLNVAIAVTGLLHLFSRKERAKRRHAQQEAEYSPVQVPSAYTKDDYYPPAAGPRSAHPRPLSSFAPDLSRQSYYHAQYAQYAQHAQHAQQPRASCDQPPLPTYDPSKYQPQPSRPTSIPNYDLSSWQYPYNRQSSQLSAAHYNPRGSVYQPVPAAGVGPFPAPLPFESAPSNRRQSAMPFRPMSDKLEPRTGRERSSSEPLQVEPGRQQDSSGRRRAKPVLSRLITNF</sequence>